<comment type="cofactor">
    <cofactor evidence="1">
        <name>FMN</name>
        <dbReference type="ChEBI" id="CHEBI:58210"/>
    </cofactor>
</comment>
<reference evidence="6" key="2">
    <citation type="submission" date="2023-02" db="EMBL/GenBank/DDBJ databases">
        <authorList>
            <consortium name="DOE Joint Genome Institute"/>
            <person name="Mondo S.J."/>
            <person name="Chang Y."/>
            <person name="Wang Y."/>
            <person name="Ahrendt S."/>
            <person name="Andreopoulos W."/>
            <person name="Barry K."/>
            <person name="Beard J."/>
            <person name="Benny G.L."/>
            <person name="Blankenship S."/>
            <person name="Bonito G."/>
            <person name="Cuomo C."/>
            <person name="Desiro A."/>
            <person name="Gervers K.A."/>
            <person name="Hundley H."/>
            <person name="Kuo A."/>
            <person name="LaButti K."/>
            <person name="Lang B.F."/>
            <person name="Lipzen A."/>
            <person name="O'Donnell K."/>
            <person name="Pangilinan J."/>
            <person name="Reynolds N."/>
            <person name="Sandor L."/>
            <person name="Smith M.W."/>
            <person name="Tsang A."/>
            <person name="Grigoriev I.V."/>
            <person name="Stajich J.E."/>
            <person name="Spatafora J.W."/>
        </authorList>
    </citation>
    <scope>NUCLEOTIDE SEQUENCE</scope>
    <source>
        <strain evidence="6">RSA 2281</strain>
    </source>
</reference>
<keyword evidence="7" id="KW-1185">Reference proteome</keyword>
<dbReference type="InterPro" id="IPR013785">
    <property type="entry name" value="Aldolase_TIM"/>
</dbReference>
<dbReference type="Proteomes" id="UP001209540">
    <property type="component" value="Unassembled WGS sequence"/>
</dbReference>
<evidence type="ECO:0000256" key="2">
    <source>
        <dbReference type="ARBA" id="ARBA00005979"/>
    </source>
</evidence>
<proteinExistence type="inferred from homology"/>
<evidence type="ECO:0000256" key="1">
    <source>
        <dbReference type="ARBA" id="ARBA00001917"/>
    </source>
</evidence>
<organism evidence="6 7">
    <name type="scientific">Phascolomyces articulosus</name>
    <dbReference type="NCBI Taxonomy" id="60185"/>
    <lineage>
        <taxon>Eukaryota</taxon>
        <taxon>Fungi</taxon>
        <taxon>Fungi incertae sedis</taxon>
        <taxon>Mucoromycota</taxon>
        <taxon>Mucoromycotina</taxon>
        <taxon>Mucoromycetes</taxon>
        <taxon>Mucorales</taxon>
        <taxon>Lichtheimiaceae</taxon>
        <taxon>Phascolomyces</taxon>
    </lineage>
</organism>
<dbReference type="SUPFAM" id="SSF51395">
    <property type="entry name" value="FMN-linked oxidoreductases"/>
    <property type="match status" value="1"/>
</dbReference>
<gene>
    <name evidence="6" type="ORF">BDA99DRAFT_535322</name>
</gene>
<dbReference type="PANTHER" id="PTHR22893:SF91">
    <property type="entry name" value="NADPH DEHYDROGENASE 2-RELATED"/>
    <property type="match status" value="1"/>
</dbReference>
<comment type="caution">
    <text evidence="6">The sequence shown here is derived from an EMBL/GenBank/DDBJ whole genome shotgun (WGS) entry which is preliminary data.</text>
</comment>
<evidence type="ECO:0000256" key="4">
    <source>
        <dbReference type="SAM" id="MobiDB-lite"/>
    </source>
</evidence>
<dbReference type="Pfam" id="PF00724">
    <property type="entry name" value="Oxidored_FMN"/>
    <property type="match status" value="1"/>
</dbReference>
<name>A0AAD5K506_9FUNG</name>
<dbReference type="InterPro" id="IPR001155">
    <property type="entry name" value="OxRdtase_FMN_N"/>
</dbReference>
<feature type="region of interest" description="Disordered" evidence="4">
    <location>
        <begin position="347"/>
        <end position="370"/>
    </location>
</feature>
<dbReference type="FunFam" id="3.20.20.70:FF:000059">
    <property type="entry name" value="N-ethylmaleimide reductase, FMN-linked"/>
    <property type="match status" value="1"/>
</dbReference>
<sequence length="370" mass="40862">MAATTLFQPSKLGASELNHRVVMAPLSRQRATNDHVPTELMRQYYEQRATEGGLIISESTLISATAGGPPNVPGIYTEEQIAGWKSITTTVHNKGGIIYNQIVHKGRIAASKFLLNNQQPVSASAIAIRGKNTATGEDYEVPHALTKGEITEIIHEFVAAAKNSMKAGFDGVELQGANGHLIDQFTESGTNKRTDEYGGSIENRARFALEVVDAVSKAIGEDRTAIRFTPFDHHQDMHDDSPYETWGYIIDQLKIRHPNLSYLHMVEPRVNITIDGHQPTDDSLDMFRSKWNKGVFISAGGYTYSPEQAADVANKTGNLIAFGRAFTSNPDLVERLRNGYPLTKYDRPTFRGSSPPEKGYIDFENYSSSP</sequence>
<comment type="similarity">
    <text evidence="2">Belongs to the NADH:flavin oxidoreductase/NADH oxidase family.</text>
</comment>
<keyword evidence="3" id="KW-0560">Oxidoreductase</keyword>
<evidence type="ECO:0000256" key="3">
    <source>
        <dbReference type="ARBA" id="ARBA00023002"/>
    </source>
</evidence>
<dbReference type="Gene3D" id="3.20.20.70">
    <property type="entry name" value="Aldolase class I"/>
    <property type="match status" value="1"/>
</dbReference>
<reference evidence="6" key="1">
    <citation type="journal article" date="2022" name="IScience">
        <title>Evolution of zygomycete secretomes and the origins of terrestrial fungal ecologies.</title>
        <authorList>
            <person name="Chang Y."/>
            <person name="Wang Y."/>
            <person name="Mondo S."/>
            <person name="Ahrendt S."/>
            <person name="Andreopoulos W."/>
            <person name="Barry K."/>
            <person name="Beard J."/>
            <person name="Benny G.L."/>
            <person name="Blankenship S."/>
            <person name="Bonito G."/>
            <person name="Cuomo C."/>
            <person name="Desiro A."/>
            <person name="Gervers K.A."/>
            <person name="Hundley H."/>
            <person name="Kuo A."/>
            <person name="LaButti K."/>
            <person name="Lang B.F."/>
            <person name="Lipzen A."/>
            <person name="O'Donnell K."/>
            <person name="Pangilinan J."/>
            <person name="Reynolds N."/>
            <person name="Sandor L."/>
            <person name="Smith M.E."/>
            <person name="Tsang A."/>
            <person name="Grigoriev I.V."/>
            <person name="Stajich J.E."/>
            <person name="Spatafora J.W."/>
        </authorList>
    </citation>
    <scope>NUCLEOTIDE SEQUENCE</scope>
    <source>
        <strain evidence="6">RSA 2281</strain>
    </source>
</reference>
<dbReference type="CDD" id="cd02933">
    <property type="entry name" value="OYE_like_FMN"/>
    <property type="match status" value="1"/>
</dbReference>
<dbReference type="GO" id="GO:0016628">
    <property type="term" value="F:oxidoreductase activity, acting on the CH-CH group of donors, NAD or NADP as acceptor"/>
    <property type="evidence" value="ECO:0007669"/>
    <property type="project" value="UniProtKB-ARBA"/>
</dbReference>
<dbReference type="AlphaFoldDB" id="A0AAD5K506"/>
<evidence type="ECO:0000313" key="6">
    <source>
        <dbReference type="EMBL" id="KAI9269251.1"/>
    </source>
</evidence>
<evidence type="ECO:0000313" key="7">
    <source>
        <dbReference type="Proteomes" id="UP001209540"/>
    </source>
</evidence>
<dbReference type="InterPro" id="IPR045247">
    <property type="entry name" value="Oye-like"/>
</dbReference>
<accession>A0AAD5K506</accession>
<evidence type="ECO:0000259" key="5">
    <source>
        <dbReference type="Pfam" id="PF00724"/>
    </source>
</evidence>
<dbReference type="EMBL" id="JAIXMP010000008">
    <property type="protein sequence ID" value="KAI9269251.1"/>
    <property type="molecule type" value="Genomic_DNA"/>
</dbReference>
<protein>
    <recommendedName>
        <fullName evidence="5">NADH:flavin oxidoreductase/NADH oxidase N-terminal domain-containing protein</fullName>
    </recommendedName>
</protein>
<feature type="domain" description="NADH:flavin oxidoreductase/NADH oxidase N-terminal" evidence="5">
    <location>
        <begin position="6"/>
        <end position="341"/>
    </location>
</feature>
<dbReference type="GO" id="GO:0005829">
    <property type="term" value="C:cytosol"/>
    <property type="evidence" value="ECO:0007669"/>
    <property type="project" value="UniProtKB-ARBA"/>
</dbReference>
<dbReference type="PANTHER" id="PTHR22893">
    <property type="entry name" value="NADH OXIDOREDUCTASE-RELATED"/>
    <property type="match status" value="1"/>
</dbReference>
<dbReference type="GO" id="GO:0010181">
    <property type="term" value="F:FMN binding"/>
    <property type="evidence" value="ECO:0007669"/>
    <property type="project" value="InterPro"/>
</dbReference>